<evidence type="ECO:0000313" key="2">
    <source>
        <dbReference type="Proteomes" id="UP001060215"/>
    </source>
</evidence>
<proteinExistence type="predicted"/>
<dbReference type="Proteomes" id="UP001060215">
    <property type="component" value="Chromosome 13"/>
</dbReference>
<protein>
    <submittedName>
        <fullName evidence="1">Uncharacterized protein</fullName>
    </submittedName>
</protein>
<reference evidence="1 2" key="1">
    <citation type="journal article" date="2022" name="Plant J.">
        <title>Chromosome-level genome of Camellia lanceoleosa provides a valuable resource for understanding genome evolution and self-incompatibility.</title>
        <authorList>
            <person name="Gong W."/>
            <person name="Xiao S."/>
            <person name="Wang L."/>
            <person name="Liao Z."/>
            <person name="Chang Y."/>
            <person name="Mo W."/>
            <person name="Hu G."/>
            <person name="Li W."/>
            <person name="Zhao G."/>
            <person name="Zhu H."/>
            <person name="Hu X."/>
            <person name="Ji K."/>
            <person name="Xiang X."/>
            <person name="Song Q."/>
            <person name="Yuan D."/>
            <person name="Jin S."/>
            <person name="Zhang L."/>
        </authorList>
    </citation>
    <scope>NUCLEOTIDE SEQUENCE [LARGE SCALE GENOMIC DNA]</scope>
    <source>
        <strain evidence="1">SQ_2022a</strain>
    </source>
</reference>
<dbReference type="EMBL" id="CM045770">
    <property type="protein sequence ID" value="KAI7991648.1"/>
    <property type="molecule type" value="Genomic_DNA"/>
</dbReference>
<evidence type="ECO:0000313" key="1">
    <source>
        <dbReference type="EMBL" id="KAI7991648.1"/>
    </source>
</evidence>
<keyword evidence="2" id="KW-1185">Reference proteome</keyword>
<comment type="caution">
    <text evidence="1">The sequence shown here is derived from an EMBL/GenBank/DDBJ whole genome shotgun (WGS) entry which is preliminary data.</text>
</comment>
<gene>
    <name evidence="1" type="ORF">LOK49_LG12G00792</name>
</gene>
<organism evidence="1 2">
    <name type="scientific">Camellia lanceoleosa</name>
    <dbReference type="NCBI Taxonomy" id="1840588"/>
    <lineage>
        <taxon>Eukaryota</taxon>
        <taxon>Viridiplantae</taxon>
        <taxon>Streptophyta</taxon>
        <taxon>Embryophyta</taxon>
        <taxon>Tracheophyta</taxon>
        <taxon>Spermatophyta</taxon>
        <taxon>Magnoliopsida</taxon>
        <taxon>eudicotyledons</taxon>
        <taxon>Gunneridae</taxon>
        <taxon>Pentapetalae</taxon>
        <taxon>asterids</taxon>
        <taxon>Ericales</taxon>
        <taxon>Theaceae</taxon>
        <taxon>Camellia</taxon>
    </lineage>
</organism>
<accession>A0ACC0FS44</accession>
<name>A0ACC0FS44_9ERIC</name>
<sequence length="87" mass="9791">MALEISWENTLMKVAMFLLVQALVYLILSNSSNIFSKSKMMRSLSLKSANSGSIYKILALISDMPQGGEESPFHKYLTNDDDYAKHN</sequence>